<feature type="compositionally biased region" description="Low complexity" evidence="1">
    <location>
        <begin position="532"/>
        <end position="541"/>
    </location>
</feature>
<name>A0A6B9VEA0_ARAHY</name>
<dbReference type="AlphaFoldDB" id="A0A6B9VEA0"/>
<dbReference type="PANTHER" id="PTHR46033">
    <property type="entry name" value="PROTEIN MAIN-LIKE 2"/>
    <property type="match status" value="1"/>
</dbReference>
<protein>
    <recommendedName>
        <fullName evidence="2">Aminotransferase-like plant mobile domain-containing protein</fullName>
    </recommendedName>
</protein>
<feature type="compositionally biased region" description="Basic and acidic residues" evidence="1">
    <location>
        <begin position="478"/>
        <end position="496"/>
    </location>
</feature>
<gene>
    <name evidence="3" type="ORF">DS421_19g668640</name>
</gene>
<reference evidence="3 4" key="1">
    <citation type="submission" date="2020-01" db="EMBL/GenBank/DDBJ databases">
        <title>Genome sequence of Arachis hypogaea, cultivar Shitouqi.</title>
        <authorList>
            <person name="Zhuang W."/>
            <person name="Chen H."/>
            <person name="Varshney R."/>
            <person name="Wang D."/>
            <person name="Ming R."/>
        </authorList>
    </citation>
    <scope>NUCLEOTIDE SEQUENCE [LARGE SCALE GENOMIC DNA]</scope>
    <source>
        <tissue evidence="3">Young leaf</tissue>
    </source>
</reference>
<dbReference type="InterPro" id="IPR019557">
    <property type="entry name" value="AminoTfrase-like_pln_mobile"/>
</dbReference>
<dbReference type="Proteomes" id="UP000464620">
    <property type="component" value="Chromosome B09"/>
</dbReference>
<dbReference type="PANTHER" id="PTHR46033:SF8">
    <property type="entry name" value="PROTEIN MAINTENANCE OF MERISTEMS-LIKE"/>
    <property type="match status" value="1"/>
</dbReference>
<dbReference type="Pfam" id="PF10536">
    <property type="entry name" value="PMD"/>
    <property type="match status" value="1"/>
</dbReference>
<feature type="region of interest" description="Disordered" evidence="1">
    <location>
        <begin position="627"/>
        <end position="657"/>
    </location>
</feature>
<feature type="domain" description="Aminotransferase-like plant mobile" evidence="2">
    <location>
        <begin position="52"/>
        <end position="419"/>
    </location>
</feature>
<feature type="region of interest" description="Disordered" evidence="1">
    <location>
        <begin position="686"/>
        <end position="728"/>
    </location>
</feature>
<feature type="region of interest" description="Disordered" evidence="1">
    <location>
        <begin position="430"/>
        <end position="549"/>
    </location>
</feature>
<evidence type="ECO:0000256" key="1">
    <source>
        <dbReference type="SAM" id="MobiDB-lite"/>
    </source>
</evidence>
<feature type="compositionally biased region" description="Basic and acidic residues" evidence="1">
    <location>
        <begin position="453"/>
        <end position="471"/>
    </location>
</feature>
<proteinExistence type="predicted"/>
<evidence type="ECO:0000259" key="2">
    <source>
        <dbReference type="Pfam" id="PF10536"/>
    </source>
</evidence>
<feature type="compositionally biased region" description="Acidic residues" evidence="1">
    <location>
        <begin position="696"/>
        <end position="705"/>
    </location>
</feature>
<evidence type="ECO:0000313" key="3">
    <source>
        <dbReference type="EMBL" id="QHN79265.1"/>
    </source>
</evidence>
<dbReference type="GO" id="GO:0010073">
    <property type="term" value="P:meristem maintenance"/>
    <property type="evidence" value="ECO:0007669"/>
    <property type="project" value="InterPro"/>
</dbReference>
<dbReference type="EMBL" id="CP031001">
    <property type="protein sequence ID" value="QHN79265.1"/>
    <property type="molecule type" value="Genomic_DNA"/>
</dbReference>
<organism evidence="3 4">
    <name type="scientific">Arachis hypogaea</name>
    <name type="common">Peanut</name>
    <dbReference type="NCBI Taxonomy" id="3818"/>
    <lineage>
        <taxon>Eukaryota</taxon>
        <taxon>Viridiplantae</taxon>
        <taxon>Streptophyta</taxon>
        <taxon>Embryophyta</taxon>
        <taxon>Tracheophyta</taxon>
        <taxon>Spermatophyta</taxon>
        <taxon>Magnoliopsida</taxon>
        <taxon>eudicotyledons</taxon>
        <taxon>Gunneridae</taxon>
        <taxon>Pentapetalae</taxon>
        <taxon>rosids</taxon>
        <taxon>fabids</taxon>
        <taxon>Fabales</taxon>
        <taxon>Fabaceae</taxon>
        <taxon>Papilionoideae</taxon>
        <taxon>50 kb inversion clade</taxon>
        <taxon>dalbergioids sensu lato</taxon>
        <taxon>Dalbergieae</taxon>
        <taxon>Pterocarpus clade</taxon>
        <taxon>Arachis</taxon>
    </lineage>
</organism>
<dbReference type="InterPro" id="IPR044824">
    <property type="entry name" value="MAIN-like"/>
</dbReference>
<accession>A0A6B9VEA0</accession>
<sequence>MGDDPARLYHLDGVAHIAGVINDEPQRCIRSMRRQQGMRLDDRYVPYLQMAGLYHLARLNDRWFRLDEALVSAFVERWRPETHTFHMPFGECTITLQDVAYQLGLPVDGRYMSGCLSEFHIYIEGGRPAWVWFQELLRVIPPPSQVQKYAVNCSWFQETFGECPEDADEETVRRYARAYIMMLLGTQLFADKSGNQIHIRWLPYVARLEELGTYSWGSAALAWLYRCMCRVANRHVVKLAGPLQLLQSWIFWRFSRFRPAGYETFSWPLVSRWSGYNPSGSEKGPRVAMWRLRIDRLQDREFIWMPYSSPDVLQVLHPEVLEPRHMALWRSVTALIYFVVIEWHQIDRVLLQFGGVQPPPLPALNIDFLMSKDGRGGDRWFPSYLQKWHLYWDSRQESVLRFDVVADPGPSHEFLEWWSQYGKRFLSPDTQLGDPRAVPVPVEASQRGPGRVPDMDRPEDVPDRRRVERRMGVGTRRSQREFRWPDHGMDDDHDAGPVRGGRRAQGGRARGHADRGDDDDDQHGHVGGGSLGAVAAAGTSTHDGGHGGEWYGTGMGDGADMGDAGLGSGLLGHYFVGVPADDQLEQGGTPWVIPGSQWSDFIGSETLVGDFGSPRFLEEITAIMQGDVTPRSGGQTSGTQAPLDVDLNEPPSSSGGQQFYLGGTPPSAFTAASQSVVGVAAAPLHVAPPAQPAPQEDGDDIEDEEPFIRRGQRARVARRCGTGSHLFR</sequence>
<evidence type="ECO:0000313" key="4">
    <source>
        <dbReference type="Proteomes" id="UP000464620"/>
    </source>
</evidence>